<reference evidence="2 3" key="1">
    <citation type="submission" date="2020-08" db="EMBL/GenBank/DDBJ databases">
        <title>Genomic Encyclopedia of Type Strains, Phase IV (KMG-IV): sequencing the most valuable type-strain genomes for metagenomic binning, comparative biology and taxonomic classification.</title>
        <authorList>
            <person name="Goeker M."/>
        </authorList>
    </citation>
    <scope>NUCLEOTIDE SEQUENCE [LARGE SCALE GENOMIC DNA]</scope>
    <source>
        <strain evidence="2 3">DSM 40141</strain>
    </source>
</reference>
<keyword evidence="2" id="KW-0238">DNA-binding</keyword>
<dbReference type="RefSeq" id="WP_185034036.1">
    <property type="nucleotide sequence ID" value="NZ_BNBN01000003.1"/>
</dbReference>
<protein>
    <submittedName>
        <fullName evidence="2">DNA-binding CsgD family transcriptional regulator</fullName>
    </submittedName>
</protein>
<dbReference type="PANTHER" id="PTHR34293:SF1">
    <property type="entry name" value="HTH-TYPE TRANSCRIPTIONAL REGULATOR TRMBL2"/>
    <property type="match status" value="1"/>
</dbReference>
<dbReference type="InterPro" id="IPR016032">
    <property type="entry name" value="Sig_transdc_resp-reg_C-effctor"/>
</dbReference>
<dbReference type="SUPFAM" id="SSF46894">
    <property type="entry name" value="C-terminal effector domain of the bipartite response regulators"/>
    <property type="match status" value="1"/>
</dbReference>
<dbReference type="GO" id="GO:0003677">
    <property type="term" value="F:DNA binding"/>
    <property type="evidence" value="ECO:0007669"/>
    <property type="project" value="UniProtKB-KW"/>
</dbReference>
<evidence type="ECO:0000259" key="1">
    <source>
        <dbReference type="SMART" id="SM00421"/>
    </source>
</evidence>
<dbReference type="Gene3D" id="1.10.10.10">
    <property type="entry name" value="Winged helix-like DNA-binding domain superfamily/Winged helix DNA-binding domain"/>
    <property type="match status" value="1"/>
</dbReference>
<dbReference type="InterPro" id="IPR000792">
    <property type="entry name" value="Tscrpt_reg_LuxR_C"/>
</dbReference>
<dbReference type="PANTHER" id="PTHR34293">
    <property type="entry name" value="HTH-TYPE TRANSCRIPTIONAL REGULATOR TRMBL2"/>
    <property type="match status" value="1"/>
</dbReference>
<evidence type="ECO:0000313" key="2">
    <source>
        <dbReference type="EMBL" id="MBB6438152.1"/>
    </source>
</evidence>
<sequence>MIPDPPPAITVLEGLARINAALDLACVACRTEVRTIQPGGARPEHALAQALERTHLLAHRGLRMRTLYQHTVRHSYGTLAYVDRLPDIQVEMRTVEELVPRLLVFDRTEAFLAATPDAQTALHLRNPDLVGYLISAFERFWQHAVPLDEPLPEPASPDGLTAIRRSIARLLVQGLVDEEIAQRLGLNVRTCRAHIAKLAAALGGTSNRAQLGYLIAKSGVLDTSRPTPGA</sequence>
<dbReference type="EMBL" id="JACHEM010000012">
    <property type="protein sequence ID" value="MBB6438152.1"/>
    <property type="molecule type" value="Genomic_DNA"/>
</dbReference>
<proteinExistence type="predicted"/>
<feature type="domain" description="HTH luxR-type" evidence="1">
    <location>
        <begin position="157"/>
        <end position="215"/>
    </location>
</feature>
<comment type="caution">
    <text evidence="2">The sequence shown here is derived from an EMBL/GenBank/DDBJ whole genome shotgun (WGS) entry which is preliminary data.</text>
</comment>
<dbReference type="SMART" id="SM00421">
    <property type="entry name" value="HTH_LUXR"/>
    <property type="match status" value="1"/>
</dbReference>
<keyword evidence="3" id="KW-1185">Reference proteome</keyword>
<organism evidence="2 3">
    <name type="scientific">Streptomyces candidus</name>
    <dbReference type="NCBI Taxonomy" id="67283"/>
    <lineage>
        <taxon>Bacteria</taxon>
        <taxon>Bacillati</taxon>
        <taxon>Actinomycetota</taxon>
        <taxon>Actinomycetes</taxon>
        <taxon>Kitasatosporales</taxon>
        <taxon>Streptomycetaceae</taxon>
        <taxon>Streptomyces</taxon>
    </lineage>
</organism>
<accession>A0A7X0HI85</accession>
<gene>
    <name evidence="2" type="ORF">HNQ79_004656</name>
</gene>
<dbReference type="GO" id="GO:0006355">
    <property type="term" value="P:regulation of DNA-templated transcription"/>
    <property type="evidence" value="ECO:0007669"/>
    <property type="project" value="InterPro"/>
</dbReference>
<name>A0A7X0HI85_9ACTN</name>
<dbReference type="InterPro" id="IPR051797">
    <property type="entry name" value="TrmB-like"/>
</dbReference>
<dbReference type="Proteomes" id="UP000540423">
    <property type="component" value="Unassembled WGS sequence"/>
</dbReference>
<dbReference type="AlphaFoldDB" id="A0A7X0HI85"/>
<evidence type="ECO:0000313" key="3">
    <source>
        <dbReference type="Proteomes" id="UP000540423"/>
    </source>
</evidence>
<dbReference type="InterPro" id="IPR036388">
    <property type="entry name" value="WH-like_DNA-bd_sf"/>
</dbReference>